<organism evidence="5 6">
    <name type="scientific">Luteimonas marina</name>
    <dbReference type="NCBI Taxonomy" id="488485"/>
    <lineage>
        <taxon>Bacteria</taxon>
        <taxon>Pseudomonadati</taxon>
        <taxon>Pseudomonadota</taxon>
        <taxon>Gammaproteobacteria</taxon>
        <taxon>Lysobacterales</taxon>
        <taxon>Lysobacteraceae</taxon>
        <taxon>Luteimonas</taxon>
    </lineage>
</organism>
<dbReference type="PANTHER" id="PTHR33164">
    <property type="entry name" value="TRANSCRIPTIONAL REGULATOR, MARR FAMILY"/>
    <property type="match status" value="1"/>
</dbReference>
<dbReference type="InterPro" id="IPR039422">
    <property type="entry name" value="MarR/SlyA-like"/>
</dbReference>
<dbReference type="InterPro" id="IPR036388">
    <property type="entry name" value="WH-like_DNA-bd_sf"/>
</dbReference>
<dbReference type="InterPro" id="IPR023187">
    <property type="entry name" value="Tscrpt_reg_MarR-type_CS"/>
</dbReference>
<sequence length="215" mass="23260">MSTTPFQRQQVASGIEQLAALARAQSRRPEDGVPALPPAHSAVLRMLEGARPGMRAKAIAARLGVTPASVSDTLATLETRGWIERRPDPDDGRAALVRLTRAGRRLAERLRSPLHGIGALLEGLDEPDLAALLRATQLLVHEAQKRGMATGARTCLGCRHFRPFATGHRDKPHFCAFIQLPFGDAELRADCPEQAPAPDIELAGNALRFRQALPP</sequence>
<dbReference type="Proteomes" id="UP000319980">
    <property type="component" value="Unassembled WGS sequence"/>
</dbReference>
<keyword evidence="3" id="KW-0804">Transcription</keyword>
<protein>
    <submittedName>
        <fullName evidence="5">MarR family transcriptional regulator</fullName>
    </submittedName>
</protein>
<dbReference type="Pfam" id="PF12802">
    <property type="entry name" value="MarR_2"/>
    <property type="match status" value="1"/>
</dbReference>
<dbReference type="Gene3D" id="1.10.10.10">
    <property type="entry name" value="Winged helix-like DNA-binding domain superfamily/Winged helix DNA-binding domain"/>
    <property type="match status" value="1"/>
</dbReference>
<dbReference type="SMART" id="SM00347">
    <property type="entry name" value="HTH_MARR"/>
    <property type="match status" value="1"/>
</dbReference>
<comment type="caution">
    <text evidence="5">The sequence shown here is derived from an EMBL/GenBank/DDBJ whole genome shotgun (WGS) entry which is preliminary data.</text>
</comment>
<dbReference type="PROSITE" id="PS01117">
    <property type="entry name" value="HTH_MARR_1"/>
    <property type="match status" value="1"/>
</dbReference>
<dbReference type="SUPFAM" id="SSF46785">
    <property type="entry name" value="Winged helix' DNA-binding domain"/>
    <property type="match status" value="1"/>
</dbReference>
<dbReference type="GO" id="GO:0003700">
    <property type="term" value="F:DNA-binding transcription factor activity"/>
    <property type="evidence" value="ECO:0007669"/>
    <property type="project" value="InterPro"/>
</dbReference>
<dbReference type="GO" id="GO:0003677">
    <property type="term" value="F:DNA binding"/>
    <property type="evidence" value="ECO:0007669"/>
    <property type="project" value="UniProtKB-KW"/>
</dbReference>
<proteinExistence type="predicted"/>
<keyword evidence="1" id="KW-0805">Transcription regulation</keyword>
<gene>
    <name evidence="5" type="ORF">FQY83_10875</name>
</gene>
<dbReference type="GO" id="GO:0006950">
    <property type="term" value="P:response to stress"/>
    <property type="evidence" value="ECO:0007669"/>
    <property type="project" value="TreeGrafter"/>
</dbReference>
<dbReference type="GO" id="GO:0046914">
    <property type="term" value="F:transition metal ion binding"/>
    <property type="evidence" value="ECO:0007669"/>
    <property type="project" value="InterPro"/>
</dbReference>
<reference evidence="5 6" key="1">
    <citation type="journal article" date="2008" name="Int. J. Syst. Evol. Microbiol.">
        <title>Luteimonas marina sp. nov., isolated from seawater.</title>
        <authorList>
            <person name="Baik K.S."/>
            <person name="Park S.C."/>
            <person name="Kim M.S."/>
            <person name="Kim E.M."/>
            <person name="Park C."/>
            <person name="Chun J."/>
            <person name="Seong C.N."/>
        </authorList>
    </citation>
    <scope>NUCLEOTIDE SEQUENCE [LARGE SCALE GENOMIC DNA]</scope>
    <source>
        <strain evidence="5 6">FR1330</strain>
    </source>
</reference>
<evidence type="ECO:0000256" key="2">
    <source>
        <dbReference type="ARBA" id="ARBA00023125"/>
    </source>
</evidence>
<evidence type="ECO:0000313" key="5">
    <source>
        <dbReference type="EMBL" id="TWT20234.1"/>
    </source>
</evidence>
<evidence type="ECO:0000259" key="4">
    <source>
        <dbReference type="PROSITE" id="PS50995"/>
    </source>
</evidence>
<dbReference type="CDD" id="cd00090">
    <property type="entry name" value="HTH_ARSR"/>
    <property type="match status" value="1"/>
</dbReference>
<dbReference type="EMBL" id="VOHK01000004">
    <property type="protein sequence ID" value="TWT20234.1"/>
    <property type="molecule type" value="Genomic_DNA"/>
</dbReference>
<dbReference type="PROSITE" id="PS50995">
    <property type="entry name" value="HTH_MARR_2"/>
    <property type="match status" value="1"/>
</dbReference>
<dbReference type="SMART" id="SM00529">
    <property type="entry name" value="HTH_DTXR"/>
    <property type="match status" value="1"/>
</dbReference>
<accession>A0A5C5U2V0</accession>
<keyword evidence="6" id="KW-1185">Reference proteome</keyword>
<dbReference type="AlphaFoldDB" id="A0A5C5U2V0"/>
<keyword evidence="2" id="KW-0238">DNA-binding</keyword>
<dbReference type="InterPro" id="IPR036390">
    <property type="entry name" value="WH_DNA-bd_sf"/>
</dbReference>
<dbReference type="OrthoDB" id="5974674at2"/>
<dbReference type="InterPro" id="IPR011991">
    <property type="entry name" value="ArsR-like_HTH"/>
</dbReference>
<dbReference type="InterPro" id="IPR000835">
    <property type="entry name" value="HTH_MarR-typ"/>
</dbReference>
<dbReference type="RefSeq" id="WP_146387887.1">
    <property type="nucleotide sequence ID" value="NZ_VOHK01000004.1"/>
</dbReference>
<dbReference type="InterPro" id="IPR022689">
    <property type="entry name" value="Iron_dep_repressor"/>
</dbReference>
<dbReference type="PANTHER" id="PTHR33164:SF43">
    <property type="entry name" value="HTH-TYPE TRANSCRIPTIONAL REPRESSOR YETL"/>
    <property type="match status" value="1"/>
</dbReference>
<evidence type="ECO:0000256" key="1">
    <source>
        <dbReference type="ARBA" id="ARBA00023015"/>
    </source>
</evidence>
<evidence type="ECO:0000256" key="3">
    <source>
        <dbReference type="ARBA" id="ARBA00023163"/>
    </source>
</evidence>
<evidence type="ECO:0000313" key="6">
    <source>
        <dbReference type="Proteomes" id="UP000319980"/>
    </source>
</evidence>
<name>A0A5C5U2V0_9GAMM</name>
<feature type="domain" description="HTH marR-type" evidence="4">
    <location>
        <begin position="8"/>
        <end position="141"/>
    </location>
</feature>